<dbReference type="Proteomes" id="UP001057702">
    <property type="component" value="Unassembled WGS sequence"/>
</dbReference>
<keyword evidence="3" id="KW-1185">Reference proteome</keyword>
<dbReference type="InterPro" id="IPR025048">
    <property type="entry name" value="DUF3987"/>
</dbReference>
<proteinExistence type="predicted"/>
<reference evidence="2" key="1">
    <citation type="submission" date="2022-06" db="EMBL/GenBank/DDBJ databases">
        <title>Draft genome sequence of Streptomyces sp. RB6PN25 isolated from peat swamp forest in Thailand.</title>
        <authorList>
            <person name="Duangmal K."/>
            <person name="Klaysubun C."/>
        </authorList>
    </citation>
    <scope>NUCLEOTIDE SEQUENCE</scope>
    <source>
        <strain evidence="2">RB6PN25</strain>
    </source>
</reference>
<accession>A0ABT1PZH3</accession>
<dbReference type="RefSeq" id="WP_255921373.1">
    <property type="nucleotide sequence ID" value="NZ_JANFNG010000013.1"/>
</dbReference>
<feature type="compositionally biased region" description="Basic residues" evidence="1">
    <location>
        <begin position="497"/>
        <end position="510"/>
    </location>
</feature>
<gene>
    <name evidence="2" type="ORF">NGB36_18120</name>
</gene>
<comment type="caution">
    <text evidence="2">The sequence shown here is derived from an EMBL/GenBank/DDBJ whole genome shotgun (WGS) entry which is preliminary data.</text>
</comment>
<organism evidence="2 3">
    <name type="scientific">Streptomyces humicola</name>
    <dbReference type="NCBI Taxonomy" id="2953240"/>
    <lineage>
        <taxon>Bacteria</taxon>
        <taxon>Bacillati</taxon>
        <taxon>Actinomycetota</taxon>
        <taxon>Actinomycetes</taxon>
        <taxon>Kitasatosporales</taxon>
        <taxon>Streptomycetaceae</taxon>
        <taxon>Streptomyces</taxon>
    </lineage>
</organism>
<evidence type="ECO:0000313" key="2">
    <source>
        <dbReference type="EMBL" id="MCQ4082465.1"/>
    </source>
</evidence>
<evidence type="ECO:0000256" key="1">
    <source>
        <dbReference type="SAM" id="MobiDB-lite"/>
    </source>
</evidence>
<evidence type="ECO:0000313" key="3">
    <source>
        <dbReference type="Proteomes" id="UP001057702"/>
    </source>
</evidence>
<dbReference type="Pfam" id="PF13148">
    <property type="entry name" value="DUF3987"/>
    <property type="match status" value="1"/>
</dbReference>
<name>A0ABT1PZH3_9ACTN</name>
<dbReference type="EMBL" id="JANFNG010000013">
    <property type="protein sequence ID" value="MCQ4082465.1"/>
    <property type="molecule type" value="Genomic_DNA"/>
</dbReference>
<feature type="region of interest" description="Disordered" evidence="1">
    <location>
        <begin position="491"/>
        <end position="517"/>
    </location>
</feature>
<protein>
    <submittedName>
        <fullName evidence="2">YfjI family protein</fullName>
    </submittedName>
</protein>
<sequence length="517" mass="55964">MTAPSTEPSTDLWAGFDTLVADESAAPAWDEPIPLTGRRELPSFPATVFPRWLQEFTEAVAEETQTPVDLPGCFALATLATAAGGRAVVQVRGNWREPTNLFVVVALPPANRKSAVVAAMTDPLYEAEKQLKIAATPAIIEAAMTARLAKEAADNATKKAAGASPDERDELIREAVSLAETAETVAIPTEPQLLADDATAETVTSRMAEQGGRIAVMSAEGDIFDIIAGRYSKDPNMGVFLKGHAGDRLRVDRQTRKEYIDHPALTMGISPQPEVLRDIGRVKGFRGRGLLGRFLYALPASLVGQRKVITDPVPADVAATYERNVIALTLALADWTDPAVLQLTPEADAALLAFQERLEPQLAARGGALGHLADWAGKLAGATARIAGLLHLAEHLDDGHTQPVSEATMHAAITLADYFTLHALAVFDVMGADPTVNRARTLLDVLRENQWSEVSRRDLFAKLSRAEFPTVEDLEPAADLLEEHGYLRSYVPERTGKRGRPPKPRYQVHPRLRESPT</sequence>